<evidence type="ECO:0000256" key="7">
    <source>
        <dbReference type="ARBA" id="ARBA00022989"/>
    </source>
</evidence>
<feature type="transmembrane region" description="Helical" evidence="9">
    <location>
        <begin position="88"/>
        <end position="109"/>
    </location>
</feature>
<feature type="transmembrane region" description="Helical" evidence="9">
    <location>
        <begin position="407"/>
        <end position="427"/>
    </location>
</feature>
<evidence type="ECO:0000313" key="11">
    <source>
        <dbReference type="EMBL" id="CAF1306365.1"/>
    </source>
</evidence>
<feature type="transmembrane region" description="Helical" evidence="9">
    <location>
        <begin position="337"/>
        <end position="356"/>
    </location>
</feature>
<feature type="transmembrane region" description="Helical" evidence="9">
    <location>
        <begin position="307"/>
        <end position="325"/>
    </location>
</feature>
<dbReference type="GO" id="GO:0032217">
    <property type="term" value="F:riboflavin transmembrane transporter activity"/>
    <property type="evidence" value="ECO:0007669"/>
    <property type="project" value="UniProtKB-UniRule"/>
</dbReference>
<keyword evidence="6 9" id="KW-0812">Transmembrane</keyword>
<evidence type="ECO:0000256" key="9">
    <source>
        <dbReference type="RuleBase" id="RU368035"/>
    </source>
</evidence>
<dbReference type="InterPro" id="IPR009357">
    <property type="entry name" value="Riboflavin_transptr"/>
</dbReference>
<reference evidence="11" key="1">
    <citation type="submission" date="2021-02" db="EMBL/GenBank/DDBJ databases">
        <authorList>
            <person name="Nowell W R."/>
        </authorList>
    </citation>
    <scope>NUCLEOTIDE SEQUENCE</scope>
</reference>
<evidence type="ECO:0000256" key="5">
    <source>
        <dbReference type="ARBA" id="ARBA00022475"/>
    </source>
</evidence>
<dbReference type="EMBL" id="CAJNOK010001924">
    <property type="protein sequence ID" value="CAF0836294.1"/>
    <property type="molecule type" value="Genomic_DNA"/>
</dbReference>
<gene>
    <name evidence="11" type="ORF">GPM918_LOCUS28776</name>
    <name evidence="10" type="ORF">OVA965_LOCUS6409</name>
    <name evidence="13" type="ORF">SRO942_LOCUS29300</name>
    <name evidence="12" type="ORF">TMI583_LOCUS6405</name>
</gene>
<comment type="subcellular location">
    <subcellularLocation>
        <location evidence="2 9">Cell membrane</location>
        <topology evidence="2 9">Multi-pass membrane protein</topology>
    </subcellularLocation>
</comment>
<keyword evidence="8 9" id="KW-0472">Membrane</keyword>
<keyword evidence="7 9" id="KW-1133">Transmembrane helix</keyword>
<evidence type="ECO:0000313" key="12">
    <source>
        <dbReference type="EMBL" id="CAF3621100.1"/>
    </source>
</evidence>
<comment type="function">
    <text evidence="9">Plasma membrane transporter mediating the uptake by cells of the water soluble vitamin B2/riboflavin that plays a key role in biochemical oxidation-reduction reactions of the carbohydrate, lipid, and amino acid metabolism.</text>
</comment>
<dbReference type="OrthoDB" id="9995836at2759"/>
<dbReference type="GO" id="GO:0005886">
    <property type="term" value="C:plasma membrane"/>
    <property type="evidence" value="ECO:0007669"/>
    <property type="project" value="UniProtKB-SubCell"/>
</dbReference>
<comment type="catalytic activity">
    <reaction evidence="1 9">
        <text>riboflavin(in) = riboflavin(out)</text>
        <dbReference type="Rhea" id="RHEA:35015"/>
        <dbReference type="ChEBI" id="CHEBI:57986"/>
    </reaction>
</comment>
<accession>A0A815DVG0</accession>
<keyword evidence="4 9" id="KW-0813">Transport</keyword>
<feature type="transmembrane region" description="Helical" evidence="9">
    <location>
        <begin position="163"/>
        <end position="182"/>
    </location>
</feature>
<comment type="similarity">
    <text evidence="3 9">Belongs to the riboflavin transporter family.</text>
</comment>
<feature type="transmembrane region" description="Helical" evidence="9">
    <location>
        <begin position="60"/>
        <end position="81"/>
    </location>
</feature>
<organism evidence="11 14">
    <name type="scientific">Didymodactylos carnosus</name>
    <dbReference type="NCBI Taxonomy" id="1234261"/>
    <lineage>
        <taxon>Eukaryota</taxon>
        <taxon>Metazoa</taxon>
        <taxon>Spiralia</taxon>
        <taxon>Gnathifera</taxon>
        <taxon>Rotifera</taxon>
        <taxon>Eurotatoria</taxon>
        <taxon>Bdelloidea</taxon>
        <taxon>Philodinida</taxon>
        <taxon>Philodinidae</taxon>
        <taxon>Didymodactylos</taxon>
    </lineage>
</organism>
<feature type="transmembrane region" description="Helical" evidence="9">
    <location>
        <begin position="21"/>
        <end position="40"/>
    </location>
</feature>
<comment type="caution">
    <text evidence="11">The sequence shown here is derived from an EMBL/GenBank/DDBJ whole genome shotgun (WGS) entry which is preliminary data.</text>
</comment>
<dbReference type="AlphaFoldDB" id="A0A815DVG0"/>
<proteinExistence type="inferred from homology"/>
<dbReference type="Proteomes" id="UP000681722">
    <property type="component" value="Unassembled WGS sequence"/>
</dbReference>
<dbReference type="PANTHER" id="PTHR12929">
    <property type="entry name" value="SOLUTE CARRIER FAMILY 52"/>
    <property type="match status" value="1"/>
</dbReference>
<sequence>MVMTESNRCKHLSSSRAYKCCYGLIIILNLSTWMDINGLWIELPVMVQNTPEKWALPSTLALVISLGNIFPLIIILLRWWLRNRFTEIPVMYIIIVVGIIACTGIGFGWKIRMFVFGAERSICLIIAVFLLAALDCSSSLVFIDYMKRFHPSYLTAMFFGESLTAILPTFLALLQGVGGEIICRRNNSLTDQFEPFYSEPRFSVSIMFYLLSSIIACSLIAFLILRWTSVVYIADALPKLMANGYITDDNGEFLVNSDHKTPRRQSANLKTKQFFLLLFICIISASFIFGILPTLITYALLPYGQKAFYYCIILGPLAFPLAAFLSMKFPTVSTTRIVSGCITGCFGCIYIIIIAFQSPCPIMSDTVHGGVIIIGIWFVSSFIFGYVRMASANRIRRFWKGKSGLFWLGVAGQLGICLGVIPMYFIINTFNLLKDRQPCQTYCL</sequence>
<keyword evidence="5 9" id="KW-1003">Cell membrane</keyword>
<dbReference type="Proteomes" id="UP000677228">
    <property type="component" value="Unassembled WGS sequence"/>
</dbReference>
<feature type="transmembrane region" description="Helical" evidence="9">
    <location>
        <begin position="202"/>
        <end position="225"/>
    </location>
</feature>
<dbReference type="PANTHER" id="PTHR12929:SF10">
    <property type="entry name" value="RIBOFLAVIN TRANSPORTER"/>
    <property type="match status" value="1"/>
</dbReference>
<evidence type="ECO:0000313" key="14">
    <source>
        <dbReference type="Proteomes" id="UP000663829"/>
    </source>
</evidence>
<feature type="transmembrane region" description="Helical" evidence="9">
    <location>
        <begin position="274"/>
        <end position="301"/>
    </location>
</feature>
<evidence type="ECO:0000256" key="1">
    <source>
        <dbReference type="ARBA" id="ARBA00000215"/>
    </source>
</evidence>
<dbReference type="EMBL" id="CAJNOQ010012720">
    <property type="protein sequence ID" value="CAF1306365.1"/>
    <property type="molecule type" value="Genomic_DNA"/>
</dbReference>
<name>A0A815DVG0_9BILA</name>
<dbReference type="EMBL" id="CAJOBA010001924">
    <property type="protein sequence ID" value="CAF3621100.1"/>
    <property type="molecule type" value="Genomic_DNA"/>
</dbReference>
<evidence type="ECO:0000313" key="10">
    <source>
        <dbReference type="EMBL" id="CAF0836294.1"/>
    </source>
</evidence>
<dbReference type="Proteomes" id="UP000682733">
    <property type="component" value="Unassembled WGS sequence"/>
</dbReference>
<evidence type="ECO:0000256" key="6">
    <source>
        <dbReference type="ARBA" id="ARBA00022692"/>
    </source>
</evidence>
<evidence type="ECO:0000256" key="8">
    <source>
        <dbReference type="ARBA" id="ARBA00023136"/>
    </source>
</evidence>
<evidence type="ECO:0000256" key="2">
    <source>
        <dbReference type="ARBA" id="ARBA00004651"/>
    </source>
</evidence>
<keyword evidence="14" id="KW-1185">Reference proteome</keyword>
<protein>
    <recommendedName>
        <fullName evidence="9">Riboflavin transporter</fullName>
    </recommendedName>
</protein>
<dbReference type="EMBL" id="CAJOBC010040085">
    <property type="protein sequence ID" value="CAF4139901.1"/>
    <property type="molecule type" value="Genomic_DNA"/>
</dbReference>
<dbReference type="Proteomes" id="UP000663829">
    <property type="component" value="Unassembled WGS sequence"/>
</dbReference>
<dbReference type="Pfam" id="PF06237">
    <property type="entry name" value="SLC52_ribofla_tr"/>
    <property type="match status" value="1"/>
</dbReference>
<feature type="transmembrane region" description="Helical" evidence="9">
    <location>
        <begin position="121"/>
        <end position="143"/>
    </location>
</feature>
<evidence type="ECO:0000256" key="4">
    <source>
        <dbReference type="ARBA" id="ARBA00022448"/>
    </source>
</evidence>
<evidence type="ECO:0000256" key="3">
    <source>
        <dbReference type="ARBA" id="ARBA00006366"/>
    </source>
</evidence>
<feature type="transmembrane region" description="Helical" evidence="9">
    <location>
        <begin position="368"/>
        <end position="387"/>
    </location>
</feature>
<evidence type="ECO:0000313" key="13">
    <source>
        <dbReference type="EMBL" id="CAF4139901.1"/>
    </source>
</evidence>